<keyword evidence="1" id="KW-0597">Phosphoprotein</keyword>
<organism evidence="4 5">
    <name type="scientific">Paenibacillus alginolyticus</name>
    <dbReference type="NCBI Taxonomy" id="59839"/>
    <lineage>
        <taxon>Bacteria</taxon>
        <taxon>Bacillati</taxon>
        <taxon>Bacillota</taxon>
        <taxon>Bacilli</taxon>
        <taxon>Bacillales</taxon>
        <taxon>Paenibacillaceae</taxon>
        <taxon>Paenibacillus</taxon>
    </lineage>
</organism>
<gene>
    <name evidence="4" type="ORF">M5X19_03615</name>
</gene>
<evidence type="ECO:0000259" key="2">
    <source>
        <dbReference type="PROSITE" id="PS50110"/>
    </source>
</evidence>
<dbReference type="RefSeq" id="WP_268613645.1">
    <property type="nucleotide sequence ID" value="NZ_JAMDMX010000008.1"/>
</dbReference>
<comment type="caution">
    <text evidence="4">The sequence shown here is derived from an EMBL/GenBank/DDBJ whole genome shotgun (WGS) entry which is preliminary data.</text>
</comment>
<dbReference type="InterPro" id="IPR007492">
    <property type="entry name" value="LytTR_DNA-bd_dom"/>
</dbReference>
<dbReference type="SMART" id="SM00850">
    <property type="entry name" value="LytTR"/>
    <property type="match status" value="1"/>
</dbReference>
<evidence type="ECO:0000259" key="3">
    <source>
        <dbReference type="PROSITE" id="PS50930"/>
    </source>
</evidence>
<dbReference type="Pfam" id="PF00072">
    <property type="entry name" value="Response_reg"/>
    <property type="match status" value="1"/>
</dbReference>
<name>A0ABT4G759_9BACL</name>
<protein>
    <submittedName>
        <fullName evidence="4">LytTR family DNA-binding domain-containing protein</fullName>
    </submittedName>
</protein>
<keyword evidence="4" id="KW-0238">DNA-binding</keyword>
<dbReference type="Proteomes" id="UP001527099">
    <property type="component" value="Unassembled WGS sequence"/>
</dbReference>
<feature type="domain" description="HTH LytTR-type" evidence="3">
    <location>
        <begin position="147"/>
        <end position="253"/>
    </location>
</feature>
<dbReference type="PANTHER" id="PTHR37299">
    <property type="entry name" value="TRANSCRIPTIONAL REGULATOR-RELATED"/>
    <property type="match status" value="1"/>
</dbReference>
<dbReference type="SMART" id="SM00448">
    <property type="entry name" value="REC"/>
    <property type="match status" value="1"/>
</dbReference>
<dbReference type="SUPFAM" id="SSF52172">
    <property type="entry name" value="CheY-like"/>
    <property type="match status" value="1"/>
</dbReference>
<dbReference type="Gene3D" id="2.20.25.10">
    <property type="match status" value="1"/>
</dbReference>
<dbReference type="InterPro" id="IPR011006">
    <property type="entry name" value="CheY-like_superfamily"/>
</dbReference>
<proteinExistence type="predicted"/>
<dbReference type="Gene3D" id="3.40.50.2300">
    <property type="match status" value="1"/>
</dbReference>
<dbReference type="PROSITE" id="PS50930">
    <property type="entry name" value="HTH_LYTTR"/>
    <property type="match status" value="1"/>
</dbReference>
<dbReference type="InterPro" id="IPR046947">
    <property type="entry name" value="LytR-like"/>
</dbReference>
<feature type="modified residue" description="4-aspartylphosphate" evidence="1">
    <location>
        <position position="56"/>
    </location>
</feature>
<dbReference type="Pfam" id="PF04397">
    <property type="entry name" value="LytTR"/>
    <property type="match status" value="1"/>
</dbReference>
<accession>A0ABT4G759</accession>
<evidence type="ECO:0000313" key="5">
    <source>
        <dbReference type="Proteomes" id="UP001527099"/>
    </source>
</evidence>
<dbReference type="EMBL" id="JAMDMX010000008">
    <property type="protein sequence ID" value="MCY9692015.1"/>
    <property type="molecule type" value="Genomic_DNA"/>
</dbReference>
<feature type="domain" description="Response regulatory" evidence="2">
    <location>
        <begin position="5"/>
        <end position="119"/>
    </location>
</feature>
<dbReference type="GO" id="GO:0003677">
    <property type="term" value="F:DNA binding"/>
    <property type="evidence" value="ECO:0007669"/>
    <property type="project" value="UniProtKB-KW"/>
</dbReference>
<dbReference type="Gene3D" id="2.40.50.40">
    <property type="match status" value="1"/>
</dbReference>
<evidence type="ECO:0000313" key="4">
    <source>
        <dbReference type="EMBL" id="MCY9692015.1"/>
    </source>
</evidence>
<dbReference type="PANTHER" id="PTHR37299:SF1">
    <property type="entry name" value="STAGE 0 SPORULATION PROTEIN A HOMOLOG"/>
    <property type="match status" value="1"/>
</dbReference>
<evidence type="ECO:0000256" key="1">
    <source>
        <dbReference type="PROSITE-ProRule" id="PRU00169"/>
    </source>
</evidence>
<reference evidence="4 5" key="1">
    <citation type="submission" date="2022-05" db="EMBL/GenBank/DDBJ databases">
        <title>Genome Sequencing of Bee-Associated Microbes.</title>
        <authorList>
            <person name="Dunlap C."/>
        </authorList>
    </citation>
    <scope>NUCLEOTIDE SEQUENCE [LARGE SCALE GENOMIC DNA]</scope>
    <source>
        <strain evidence="4 5">NRRL B-14421</strain>
    </source>
</reference>
<dbReference type="PROSITE" id="PS50110">
    <property type="entry name" value="RESPONSE_REGULATORY"/>
    <property type="match status" value="1"/>
</dbReference>
<sequence>MRPIKVMIAEDEWLARKELIYLLGMEEDIELMPHASNGKELLELVNEWEPDAIFLDIQMPELDGVQAARMLKTAAQAPLIVFTTAHDDHAVEAFGLNAVDYLLKPYSHERLKESLARIRSKLSNSPVTTSLPSKMQFSSKARNWNKLLIIDGEKHVLLDPETILYAEREEKSIHIYTYSNQIYMSKMSLQELENKLGELPFFRPHRSYLVNLNGIDELVPWFNGAFNLILKNEKRTQIPVSREMAKELFRLLK</sequence>
<dbReference type="CDD" id="cd17532">
    <property type="entry name" value="REC_LytTR_AlgR-like"/>
    <property type="match status" value="1"/>
</dbReference>
<dbReference type="InterPro" id="IPR001789">
    <property type="entry name" value="Sig_transdc_resp-reg_receiver"/>
</dbReference>
<keyword evidence="5" id="KW-1185">Reference proteome</keyword>